<dbReference type="RefSeq" id="WP_256531687.1">
    <property type="nucleotide sequence ID" value="NZ_CP101824.1"/>
</dbReference>
<evidence type="ECO:0000313" key="2">
    <source>
        <dbReference type="EMBL" id="MFC3957390.1"/>
    </source>
</evidence>
<proteinExistence type="predicted"/>
<evidence type="ECO:0000256" key="1">
    <source>
        <dbReference type="SAM" id="MobiDB-lite"/>
    </source>
</evidence>
<name>A0ABD5NKN2_9EURY</name>
<comment type="caution">
    <text evidence="2">The sequence shown here is derived from an EMBL/GenBank/DDBJ whole genome shotgun (WGS) entry which is preliminary data.</text>
</comment>
<dbReference type="EMBL" id="JBHSAQ010000001">
    <property type="protein sequence ID" value="MFC3957390.1"/>
    <property type="molecule type" value="Genomic_DNA"/>
</dbReference>
<feature type="region of interest" description="Disordered" evidence="1">
    <location>
        <begin position="227"/>
        <end position="251"/>
    </location>
</feature>
<protein>
    <submittedName>
        <fullName evidence="2">Uncharacterized protein</fullName>
    </submittedName>
</protein>
<dbReference type="Proteomes" id="UP001595846">
    <property type="component" value="Unassembled WGS sequence"/>
</dbReference>
<dbReference type="GeneID" id="73904439"/>
<reference evidence="2 3" key="1">
    <citation type="journal article" date="2019" name="Int. J. Syst. Evol. Microbiol.">
        <title>The Global Catalogue of Microorganisms (GCM) 10K type strain sequencing project: providing services to taxonomists for standard genome sequencing and annotation.</title>
        <authorList>
            <consortium name="The Broad Institute Genomics Platform"/>
            <consortium name="The Broad Institute Genome Sequencing Center for Infectious Disease"/>
            <person name="Wu L."/>
            <person name="Ma J."/>
        </authorList>
    </citation>
    <scope>NUCLEOTIDE SEQUENCE [LARGE SCALE GENOMIC DNA]</scope>
    <source>
        <strain evidence="2 3">IBRC-M 10256</strain>
    </source>
</reference>
<evidence type="ECO:0000313" key="3">
    <source>
        <dbReference type="Proteomes" id="UP001595846"/>
    </source>
</evidence>
<keyword evidence="3" id="KW-1185">Reference proteome</keyword>
<accession>A0ABD5NKN2</accession>
<gene>
    <name evidence="2" type="ORF">ACFOUR_03250</name>
</gene>
<sequence length="282" mass="32284">MRRRQAIKVVGGATIGGSVLSTTASAESGSYGTYQELYDRGEIDVSSRNTLVVNFVSHTEAWGLGAWSNLQDVIDHIYDDLYIPYLTGIRAIWHTWPYIYEYYDDDDKDASAQLYQEKAKYLRENSAYSHYTGPFLFQLRSEQMEDWNGLAEISGDDADPFAPENDDHPIAWAELGTDDNYTMCHEMAHCIVNDEFAGVEDDHYLADIIDRSANPPKTTMMGYEKSHFENGPNDTDEYPADHVEGDTDGDGDIEVEYDRQMQFSSYFDDAVRDTFWEYKYNN</sequence>
<organism evidence="2 3">
    <name type="scientific">Halovivax cerinus</name>
    <dbReference type="NCBI Taxonomy" id="1487865"/>
    <lineage>
        <taxon>Archaea</taxon>
        <taxon>Methanobacteriati</taxon>
        <taxon>Methanobacteriota</taxon>
        <taxon>Stenosarchaea group</taxon>
        <taxon>Halobacteria</taxon>
        <taxon>Halobacteriales</taxon>
        <taxon>Natrialbaceae</taxon>
        <taxon>Halovivax</taxon>
    </lineage>
</organism>
<dbReference type="AlphaFoldDB" id="A0ABD5NKN2"/>